<feature type="signal peptide" evidence="1">
    <location>
        <begin position="1"/>
        <end position="22"/>
    </location>
</feature>
<name>A0A9X1HKA2_9BACT</name>
<protein>
    <submittedName>
        <fullName evidence="2">DUF4252 domain-containing protein</fullName>
    </submittedName>
</protein>
<evidence type="ECO:0000313" key="2">
    <source>
        <dbReference type="EMBL" id="MCA6073693.1"/>
    </source>
</evidence>
<accession>A0A9X1HKA2</accession>
<reference evidence="2" key="1">
    <citation type="submission" date="2021-09" db="EMBL/GenBank/DDBJ databases">
        <title>Fulvivirga sp. isolated from coastal sediment.</title>
        <authorList>
            <person name="Yu H."/>
        </authorList>
    </citation>
    <scope>NUCLEOTIDE SEQUENCE</scope>
    <source>
        <strain evidence="2">1062</strain>
    </source>
</reference>
<evidence type="ECO:0000313" key="3">
    <source>
        <dbReference type="Proteomes" id="UP001139409"/>
    </source>
</evidence>
<dbReference type="EMBL" id="JAIXNE010000001">
    <property type="protein sequence ID" value="MCA6073693.1"/>
    <property type="molecule type" value="Genomic_DNA"/>
</dbReference>
<evidence type="ECO:0000256" key="1">
    <source>
        <dbReference type="SAM" id="SignalP"/>
    </source>
</evidence>
<sequence>MKNLLIVLLFASTAVYSQSKSAAEFQEKYKDDRDATVVSISGSLFNLFANIAEAAEEGDEEAQAMARIAKNINSMKIISVPVYRSGLQPDAILKLRKDLISEKYDELMQVRDGQDHVYFLAQGDEKEVRNMYVLIQEENDFTMLEIDGVLNMSDLAYLARNHGNIDID</sequence>
<organism evidence="2 3">
    <name type="scientific">Fulvivirga sedimenti</name>
    <dbReference type="NCBI Taxonomy" id="2879465"/>
    <lineage>
        <taxon>Bacteria</taxon>
        <taxon>Pseudomonadati</taxon>
        <taxon>Bacteroidota</taxon>
        <taxon>Cytophagia</taxon>
        <taxon>Cytophagales</taxon>
        <taxon>Fulvivirgaceae</taxon>
        <taxon>Fulvivirga</taxon>
    </lineage>
</organism>
<proteinExistence type="predicted"/>
<dbReference type="Pfam" id="PF14060">
    <property type="entry name" value="DUF4252"/>
    <property type="match status" value="1"/>
</dbReference>
<dbReference type="AlphaFoldDB" id="A0A9X1HKA2"/>
<dbReference type="Proteomes" id="UP001139409">
    <property type="component" value="Unassembled WGS sequence"/>
</dbReference>
<comment type="caution">
    <text evidence="2">The sequence shown here is derived from an EMBL/GenBank/DDBJ whole genome shotgun (WGS) entry which is preliminary data.</text>
</comment>
<dbReference type="RefSeq" id="WP_225696804.1">
    <property type="nucleotide sequence ID" value="NZ_JAIXNE010000001.1"/>
</dbReference>
<keyword evidence="3" id="KW-1185">Reference proteome</keyword>
<feature type="chain" id="PRO_5040775043" evidence="1">
    <location>
        <begin position="23"/>
        <end position="168"/>
    </location>
</feature>
<gene>
    <name evidence="2" type="ORF">LDX50_02385</name>
</gene>
<dbReference type="InterPro" id="IPR025348">
    <property type="entry name" value="DUF4252"/>
</dbReference>
<keyword evidence="1" id="KW-0732">Signal</keyword>